<gene>
    <name evidence="2" type="ORF">KC01_LOCUS21781</name>
</gene>
<reference evidence="2 3" key="1">
    <citation type="submission" date="2024-04" db="EMBL/GenBank/DDBJ databases">
        <authorList>
            <person name="Waldvogel A.-M."/>
            <person name="Schoenle A."/>
        </authorList>
    </citation>
    <scope>NUCLEOTIDE SEQUENCE [LARGE SCALE GENOMIC DNA]</scope>
</reference>
<accession>A0AAV2KV53</accession>
<protein>
    <submittedName>
        <fullName evidence="2">Uncharacterized protein</fullName>
    </submittedName>
</protein>
<feature type="region of interest" description="Disordered" evidence="1">
    <location>
        <begin position="7"/>
        <end position="28"/>
    </location>
</feature>
<dbReference type="Proteomes" id="UP001497482">
    <property type="component" value="Chromosome 2"/>
</dbReference>
<feature type="compositionally biased region" description="Gly residues" evidence="1">
    <location>
        <begin position="8"/>
        <end position="27"/>
    </location>
</feature>
<evidence type="ECO:0000256" key="1">
    <source>
        <dbReference type="SAM" id="MobiDB-lite"/>
    </source>
</evidence>
<dbReference type="EMBL" id="OZ035824">
    <property type="protein sequence ID" value="CAL1592538.1"/>
    <property type="molecule type" value="Genomic_DNA"/>
</dbReference>
<dbReference type="AlphaFoldDB" id="A0AAV2KV53"/>
<organism evidence="2 3">
    <name type="scientific">Knipowitschia caucasica</name>
    <name type="common">Caucasian dwarf goby</name>
    <name type="synonym">Pomatoschistus caucasicus</name>
    <dbReference type="NCBI Taxonomy" id="637954"/>
    <lineage>
        <taxon>Eukaryota</taxon>
        <taxon>Metazoa</taxon>
        <taxon>Chordata</taxon>
        <taxon>Craniata</taxon>
        <taxon>Vertebrata</taxon>
        <taxon>Euteleostomi</taxon>
        <taxon>Actinopterygii</taxon>
        <taxon>Neopterygii</taxon>
        <taxon>Teleostei</taxon>
        <taxon>Neoteleostei</taxon>
        <taxon>Acanthomorphata</taxon>
        <taxon>Gobiaria</taxon>
        <taxon>Gobiiformes</taxon>
        <taxon>Gobioidei</taxon>
        <taxon>Gobiidae</taxon>
        <taxon>Gobiinae</taxon>
        <taxon>Knipowitschia</taxon>
    </lineage>
</organism>
<feature type="region of interest" description="Disordered" evidence="1">
    <location>
        <begin position="68"/>
        <end position="107"/>
    </location>
</feature>
<feature type="compositionally biased region" description="Pro residues" evidence="1">
    <location>
        <begin position="121"/>
        <end position="133"/>
    </location>
</feature>
<name>A0AAV2KV53_KNICA</name>
<evidence type="ECO:0000313" key="2">
    <source>
        <dbReference type="EMBL" id="CAL1592538.1"/>
    </source>
</evidence>
<proteinExistence type="predicted"/>
<feature type="region of interest" description="Disordered" evidence="1">
    <location>
        <begin position="114"/>
        <end position="133"/>
    </location>
</feature>
<keyword evidence="3" id="KW-1185">Reference proteome</keyword>
<sequence>MIALKAVGSGGRGRWGGEAAGGGGGGREAASLGSPMIMIRKLFQAVHSSHLMVVQWTMWSQSLCTSGEFGVGEDEKKWGGRGEEGEGGGKRPVQLTAGHPLASSSSVTSYFSSSSLIVNPPSAPRPRPPSRPG</sequence>
<feature type="compositionally biased region" description="Basic and acidic residues" evidence="1">
    <location>
        <begin position="73"/>
        <end position="89"/>
    </location>
</feature>
<evidence type="ECO:0000313" key="3">
    <source>
        <dbReference type="Proteomes" id="UP001497482"/>
    </source>
</evidence>